<evidence type="ECO:0000313" key="5">
    <source>
        <dbReference type="EMBL" id="OUM88514.1"/>
    </source>
</evidence>
<dbReference type="InterPro" id="IPR051120">
    <property type="entry name" value="ABC_AA/LPS_Transport"/>
</dbReference>
<organism evidence="5 6">
    <name type="scientific">Bacillus thermozeamaize</name>
    <dbReference type="NCBI Taxonomy" id="230954"/>
    <lineage>
        <taxon>Bacteria</taxon>
        <taxon>Bacillati</taxon>
        <taxon>Bacillota</taxon>
        <taxon>Bacilli</taxon>
        <taxon>Bacillales</taxon>
        <taxon>Bacillaceae</taxon>
        <taxon>Bacillus</taxon>
    </lineage>
</organism>
<evidence type="ECO:0000256" key="3">
    <source>
        <dbReference type="ARBA" id="ARBA00022840"/>
    </source>
</evidence>
<dbReference type="Gene3D" id="3.40.50.300">
    <property type="entry name" value="P-loop containing nucleotide triphosphate hydrolases"/>
    <property type="match status" value="1"/>
</dbReference>
<keyword evidence="3" id="KW-0067">ATP-binding</keyword>
<name>A0A1Y3PN98_9BACI</name>
<protein>
    <recommendedName>
        <fullName evidence="4">ABC transporter domain-containing protein</fullName>
    </recommendedName>
</protein>
<dbReference type="InterPro" id="IPR003593">
    <property type="entry name" value="AAA+_ATPase"/>
</dbReference>
<dbReference type="PROSITE" id="PS50893">
    <property type="entry name" value="ABC_TRANSPORTER_2"/>
    <property type="match status" value="1"/>
</dbReference>
<dbReference type="PANTHER" id="PTHR45772:SF3">
    <property type="entry name" value="ABC TRANSPORTER ATP-BINDING PROTEIN"/>
    <property type="match status" value="1"/>
</dbReference>
<dbReference type="CDD" id="cd03219">
    <property type="entry name" value="ABC_Mj1267_LivG_branched"/>
    <property type="match status" value="1"/>
</dbReference>
<dbReference type="SUPFAM" id="SSF52540">
    <property type="entry name" value="P-loop containing nucleoside triphosphate hydrolases"/>
    <property type="match status" value="1"/>
</dbReference>
<comment type="caution">
    <text evidence="5">The sequence shown here is derived from an EMBL/GenBank/DDBJ whole genome shotgun (WGS) entry which is preliminary data.</text>
</comment>
<sequence>MAVQEISASQLLKVTDLAFAYRKIRVIEGIDFHLNRGEICSVIGPNGAGKTTFLNLLSGKLVPNRGEIVYRNRSITRLSPEARRHLGLARSFQITNIFLHKTVYENVRFAVQGLHKKRYAMWRPIDDYRDIEKETEELIHLMNLQALKNARCLDLAYAEQRLVELALTLAGGAEVLLLDEPTAGLSLEESRYVAALIRRLVDERGVSIVFIEHDMDIVFSISDRIAVMYYGKLLVTDTPERVRQNEQVQKIYLGEMGGESVQ</sequence>
<dbReference type="GO" id="GO:0005524">
    <property type="term" value="F:ATP binding"/>
    <property type="evidence" value="ECO:0007669"/>
    <property type="project" value="UniProtKB-KW"/>
</dbReference>
<proteinExistence type="predicted"/>
<dbReference type="GO" id="GO:0016887">
    <property type="term" value="F:ATP hydrolysis activity"/>
    <property type="evidence" value="ECO:0007669"/>
    <property type="project" value="InterPro"/>
</dbReference>
<reference evidence="6" key="1">
    <citation type="submission" date="2016-06" db="EMBL/GenBank/DDBJ databases">
        <authorList>
            <person name="Nascimento L."/>
            <person name="Pereira R.V."/>
            <person name="Martins L.F."/>
            <person name="Quaggio R.B."/>
            <person name="Silva A.M."/>
            <person name="Setubal J.C."/>
        </authorList>
    </citation>
    <scope>NUCLEOTIDE SEQUENCE [LARGE SCALE GENOMIC DNA]</scope>
</reference>
<keyword evidence="1" id="KW-0813">Transport</keyword>
<gene>
    <name evidence="5" type="ORF">BAA01_05280</name>
</gene>
<dbReference type="GO" id="GO:0005886">
    <property type="term" value="C:plasma membrane"/>
    <property type="evidence" value="ECO:0007669"/>
    <property type="project" value="TreeGrafter"/>
</dbReference>
<dbReference type="Pfam" id="PF00005">
    <property type="entry name" value="ABC_tran"/>
    <property type="match status" value="1"/>
</dbReference>
<evidence type="ECO:0000259" key="4">
    <source>
        <dbReference type="PROSITE" id="PS50893"/>
    </source>
</evidence>
<dbReference type="AlphaFoldDB" id="A0A1Y3PN98"/>
<evidence type="ECO:0000256" key="2">
    <source>
        <dbReference type="ARBA" id="ARBA00022741"/>
    </source>
</evidence>
<keyword evidence="2" id="KW-0547">Nucleotide-binding</keyword>
<dbReference type="EMBL" id="LZRT01000060">
    <property type="protein sequence ID" value="OUM88514.1"/>
    <property type="molecule type" value="Genomic_DNA"/>
</dbReference>
<dbReference type="PANTHER" id="PTHR45772">
    <property type="entry name" value="CONSERVED COMPONENT OF ABC TRANSPORTER FOR NATURAL AMINO ACIDS-RELATED"/>
    <property type="match status" value="1"/>
</dbReference>
<dbReference type="InterPro" id="IPR003439">
    <property type="entry name" value="ABC_transporter-like_ATP-bd"/>
</dbReference>
<dbReference type="InterPro" id="IPR027417">
    <property type="entry name" value="P-loop_NTPase"/>
</dbReference>
<dbReference type="SMART" id="SM00382">
    <property type="entry name" value="AAA"/>
    <property type="match status" value="1"/>
</dbReference>
<evidence type="ECO:0000256" key="1">
    <source>
        <dbReference type="ARBA" id="ARBA00022448"/>
    </source>
</evidence>
<accession>A0A1Y3PN98</accession>
<feature type="domain" description="ABC transporter" evidence="4">
    <location>
        <begin position="12"/>
        <end position="255"/>
    </location>
</feature>
<dbReference type="Proteomes" id="UP000196475">
    <property type="component" value="Unassembled WGS sequence"/>
</dbReference>
<evidence type="ECO:0000313" key="6">
    <source>
        <dbReference type="Proteomes" id="UP000196475"/>
    </source>
</evidence>